<dbReference type="AlphaFoldDB" id="A0A8J0VGL7"/>
<feature type="compositionally biased region" description="Polar residues" evidence="1">
    <location>
        <begin position="404"/>
        <end position="419"/>
    </location>
</feature>
<keyword evidence="2" id="KW-0812">Transmembrane</keyword>
<gene>
    <name evidence="4" type="primary">LOC108718301</name>
</gene>
<keyword evidence="2" id="KW-1133">Transmembrane helix</keyword>
<feature type="compositionally biased region" description="Basic and acidic residues" evidence="1">
    <location>
        <begin position="432"/>
        <end position="445"/>
    </location>
</feature>
<name>A0A8J0VGL7_XENLA</name>
<feature type="compositionally biased region" description="Low complexity" evidence="1">
    <location>
        <begin position="102"/>
        <end position="111"/>
    </location>
</feature>
<feature type="compositionally biased region" description="Acidic residues" evidence="1">
    <location>
        <begin position="392"/>
        <end position="402"/>
    </location>
</feature>
<sequence>MWSQQNLQCDAMAPPRDEVVQYMYEEYDSFSLLLLGTCAALILILLLLLCSLRSTRRSVDLHQHEKSVQDLQLKNVVKRGTAKIPEPPESQNRAVPTDPEPAHQNKAQNNQKNKHEASVKTKTNLLNQNSKAEEKSPTLRGRNLPSIPRDSGTTENALEKSKREEPLYDTVNEKEPSTNIISSNGQSNGSVNNGEATGKTATVPLYSKVPTSKGSLKKHQNQENLYEELKHEAEPRANSEAAHANRGPSPVSQRSNSPETSFQTQENTESTDQIPNLTDRHLPLIPQDDVTIQSGLDKINVAYPLYDTVNEIHDGAIVPESRIEPPLLGLQVPIIEVEPAGNIVGHNGDNKSDGSLDNGETNERKKIGIDPLYSVVHKNRISQKKQPHQESLDDEMMQEPDTDISASRTDLNSSQTSLDMVSMAYMRAKKRGKDDTSINSEREEPPPLPEKQFNAEDENQ</sequence>
<reference evidence="4" key="1">
    <citation type="submission" date="2025-08" db="UniProtKB">
        <authorList>
            <consortium name="RefSeq"/>
        </authorList>
    </citation>
    <scope>IDENTIFICATION</scope>
    <source>
        <strain evidence="4">J_2021</strain>
        <tissue evidence="4">Erythrocytes</tissue>
    </source>
</reference>
<dbReference type="Proteomes" id="UP000186698">
    <property type="component" value="Chromosome 5S"/>
</dbReference>
<proteinExistence type="predicted"/>
<dbReference type="GeneID" id="108718301"/>
<organism evidence="3 4">
    <name type="scientific">Xenopus laevis</name>
    <name type="common">African clawed frog</name>
    <dbReference type="NCBI Taxonomy" id="8355"/>
    <lineage>
        <taxon>Eukaryota</taxon>
        <taxon>Metazoa</taxon>
        <taxon>Chordata</taxon>
        <taxon>Craniata</taxon>
        <taxon>Vertebrata</taxon>
        <taxon>Euteleostomi</taxon>
        <taxon>Amphibia</taxon>
        <taxon>Batrachia</taxon>
        <taxon>Anura</taxon>
        <taxon>Pipoidea</taxon>
        <taxon>Pipidae</taxon>
        <taxon>Xenopodinae</taxon>
        <taxon>Xenopus</taxon>
        <taxon>Xenopus</taxon>
    </lineage>
</organism>
<evidence type="ECO:0000256" key="1">
    <source>
        <dbReference type="SAM" id="MobiDB-lite"/>
    </source>
</evidence>
<feature type="compositionally biased region" description="Polar residues" evidence="1">
    <location>
        <begin position="250"/>
        <end position="276"/>
    </location>
</feature>
<dbReference type="RefSeq" id="XP_018121520.1">
    <property type="nucleotide sequence ID" value="XM_018266031.2"/>
</dbReference>
<feature type="compositionally biased region" description="Polar residues" evidence="1">
    <location>
        <begin position="120"/>
        <end position="130"/>
    </location>
</feature>
<accession>A0A8J0VGL7</accession>
<evidence type="ECO:0000313" key="3">
    <source>
        <dbReference type="Proteomes" id="UP000186698"/>
    </source>
</evidence>
<evidence type="ECO:0000256" key="2">
    <source>
        <dbReference type="SAM" id="Phobius"/>
    </source>
</evidence>
<feature type="compositionally biased region" description="Basic and acidic residues" evidence="1">
    <location>
        <begin position="157"/>
        <end position="176"/>
    </location>
</feature>
<protein>
    <submittedName>
        <fullName evidence="4">Uncharacterized protein LOC108718301 isoform X1</fullName>
    </submittedName>
</protein>
<feature type="compositionally biased region" description="Low complexity" evidence="1">
    <location>
        <begin position="177"/>
        <end position="194"/>
    </location>
</feature>
<feature type="compositionally biased region" description="Basic and acidic residues" evidence="1">
    <location>
        <begin position="227"/>
        <end position="237"/>
    </location>
</feature>
<dbReference type="OrthoDB" id="10485761at2759"/>
<keyword evidence="2" id="KW-0472">Membrane</keyword>
<dbReference type="KEGG" id="xla:108718301"/>
<feature type="region of interest" description="Disordered" evidence="1">
    <location>
        <begin position="341"/>
        <end position="460"/>
    </location>
</feature>
<feature type="compositionally biased region" description="Basic residues" evidence="1">
    <location>
        <begin position="377"/>
        <end position="386"/>
    </location>
</feature>
<keyword evidence="3" id="KW-1185">Reference proteome</keyword>
<feature type="transmembrane region" description="Helical" evidence="2">
    <location>
        <begin position="30"/>
        <end position="52"/>
    </location>
</feature>
<feature type="region of interest" description="Disordered" evidence="1">
    <location>
        <begin position="82"/>
        <end position="280"/>
    </location>
</feature>
<evidence type="ECO:0000313" key="4">
    <source>
        <dbReference type="RefSeq" id="XP_018121520.1"/>
    </source>
</evidence>